<evidence type="ECO:0000259" key="6">
    <source>
        <dbReference type="PROSITE" id="PS50075"/>
    </source>
</evidence>
<dbReference type="Gene3D" id="2.30.38.10">
    <property type="entry name" value="Luciferase, Domain 3"/>
    <property type="match status" value="3"/>
</dbReference>
<feature type="domain" description="Carrier" evidence="6">
    <location>
        <begin position="3143"/>
        <end position="3217"/>
    </location>
</feature>
<name>A0A5A5T7U2_9CHLR</name>
<dbReference type="GO" id="GO:0043041">
    <property type="term" value="P:amino acid activation for nonribosomal peptide biosynthetic process"/>
    <property type="evidence" value="ECO:0007669"/>
    <property type="project" value="TreeGrafter"/>
</dbReference>
<protein>
    <recommendedName>
        <fullName evidence="6">Carrier domain-containing protein</fullName>
    </recommendedName>
</protein>
<dbReference type="RefSeq" id="WP_149400317.1">
    <property type="nucleotide sequence ID" value="NZ_BIXY01000008.1"/>
</dbReference>
<organism evidence="7 8">
    <name type="scientific">Dictyobacter arantiisoli</name>
    <dbReference type="NCBI Taxonomy" id="2014874"/>
    <lineage>
        <taxon>Bacteria</taxon>
        <taxon>Bacillati</taxon>
        <taxon>Chloroflexota</taxon>
        <taxon>Ktedonobacteria</taxon>
        <taxon>Ktedonobacterales</taxon>
        <taxon>Dictyobacteraceae</taxon>
        <taxon>Dictyobacter</taxon>
    </lineage>
</organism>
<dbReference type="Gene3D" id="3.30.559.30">
    <property type="entry name" value="Nonribosomal peptide synthetase, condensation domain"/>
    <property type="match status" value="4"/>
</dbReference>
<evidence type="ECO:0000256" key="1">
    <source>
        <dbReference type="ARBA" id="ARBA00001957"/>
    </source>
</evidence>
<comment type="similarity">
    <text evidence="2">Belongs to the ATP-dependent AMP-binding enzyme family.</text>
</comment>
<evidence type="ECO:0000256" key="4">
    <source>
        <dbReference type="ARBA" id="ARBA00022553"/>
    </source>
</evidence>
<evidence type="ECO:0000313" key="7">
    <source>
        <dbReference type="EMBL" id="GCF07286.1"/>
    </source>
</evidence>
<dbReference type="NCBIfam" id="NF003417">
    <property type="entry name" value="PRK04813.1"/>
    <property type="match status" value="3"/>
</dbReference>
<dbReference type="FunFam" id="3.30.559.30:FF:000001">
    <property type="entry name" value="Non-ribosomal peptide synthetase"/>
    <property type="match status" value="1"/>
</dbReference>
<evidence type="ECO:0000313" key="8">
    <source>
        <dbReference type="Proteomes" id="UP000322530"/>
    </source>
</evidence>
<dbReference type="InterPro" id="IPR036736">
    <property type="entry name" value="ACP-like_sf"/>
</dbReference>
<keyword evidence="5" id="KW-0436">Ligase</keyword>
<dbReference type="EMBL" id="BIXY01000008">
    <property type="protein sequence ID" value="GCF07286.1"/>
    <property type="molecule type" value="Genomic_DNA"/>
</dbReference>
<dbReference type="SUPFAM" id="SSF56801">
    <property type="entry name" value="Acetyl-CoA synthetase-like"/>
    <property type="match status" value="3"/>
</dbReference>
<dbReference type="InterPro" id="IPR009081">
    <property type="entry name" value="PP-bd_ACP"/>
</dbReference>
<dbReference type="SMART" id="SM00823">
    <property type="entry name" value="PKS_PP"/>
    <property type="match status" value="3"/>
</dbReference>
<dbReference type="InterPro" id="IPR001242">
    <property type="entry name" value="Condensation_dom"/>
</dbReference>
<dbReference type="GO" id="GO:0009366">
    <property type="term" value="C:enterobactin synthetase complex"/>
    <property type="evidence" value="ECO:0007669"/>
    <property type="project" value="TreeGrafter"/>
</dbReference>
<dbReference type="InterPro" id="IPR023213">
    <property type="entry name" value="CAT-like_dom_sf"/>
</dbReference>
<dbReference type="Pfam" id="PF00668">
    <property type="entry name" value="Condensation"/>
    <property type="match status" value="4"/>
</dbReference>
<dbReference type="Pfam" id="PF00550">
    <property type="entry name" value="PP-binding"/>
    <property type="match status" value="3"/>
</dbReference>
<dbReference type="PANTHER" id="PTHR45527">
    <property type="entry name" value="NONRIBOSOMAL PEPTIDE SYNTHETASE"/>
    <property type="match status" value="1"/>
</dbReference>
<dbReference type="FunFam" id="3.40.50.12780:FF:000012">
    <property type="entry name" value="Non-ribosomal peptide synthetase"/>
    <property type="match status" value="3"/>
</dbReference>
<gene>
    <name evidence="7" type="ORF">KDI_08500</name>
</gene>
<dbReference type="InterPro" id="IPR010071">
    <property type="entry name" value="AA_adenyl_dom"/>
</dbReference>
<dbReference type="FunFam" id="3.40.50.980:FF:000002">
    <property type="entry name" value="Enterobactin synthetase component F"/>
    <property type="match status" value="1"/>
</dbReference>
<keyword evidence="4" id="KW-0597">Phosphoprotein</keyword>
<evidence type="ECO:0000256" key="5">
    <source>
        <dbReference type="ARBA" id="ARBA00022598"/>
    </source>
</evidence>
<dbReference type="OrthoDB" id="51171at2"/>
<dbReference type="GO" id="GO:0047527">
    <property type="term" value="F:2,3-dihydroxybenzoate-serine ligase activity"/>
    <property type="evidence" value="ECO:0007669"/>
    <property type="project" value="TreeGrafter"/>
</dbReference>
<dbReference type="GO" id="GO:0005829">
    <property type="term" value="C:cytosol"/>
    <property type="evidence" value="ECO:0007669"/>
    <property type="project" value="TreeGrafter"/>
</dbReference>
<comment type="cofactor">
    <cofactor evidence="1">
        <name>pantetheine 4'-phosphate</name>
        <dbReference type="ChEBI" id="CHEBI:47942"/>
    </cofactor>
</comment>
<dbReference type="CDD" id="cd12116">
    <property type="entry name" value="A_NRPS_Ta1_like"/>
    <property type="match status" value="1"/>
</dbReference>
<dbReference type="NCBIfam" id="TIGR01733">
    <property type="entry name" value="AA-adenyl-dom"/>
    <property type="match status" value="3"/>
</dbReference>
<dbReference type="InterPro" id="IPR000873">
    <property type="entry name" value="AMP-dep_synth/lig_dom"/>
</dbReference>
<dbReference type="InterPro" id="IPR020806">
    <property type="entry name" value="PKS_PP-bd"/>
</dbReference>
<dbReference type="GO" id="GO:0009239">
    <property type="term" value="P:enterobactin biosynthetic process"/>
    <property type="evidence" value="ECO:0007669"/>
    <property type="project" value="TreeGrafter"/>
</dbReference>
<dbReference type="PROSITE" id="PS00455">
    <property type="entry name" value="AMP_BINDING"/>
    <property type="match status" value="3"/>
</dbReference>
<dbReference type="Pfam" id="PF00501">
    <property type="entry name" value="AMP-binding"/>
    <property type="match status" value="3"/>
</dbReference>
<dbReference type="PROSITE" id="PS50075">
    <property type="entry name" value="CARRIER"/>
    <property type="match status" value="3"/>
</dbReference>
<dbReference type="CDD" id="cd17652">
    <property type="entry name" value="A_NRPS_CmdD_like"/>
    <property type="match status" value="1"/>
</dbReference>
<evidence type="ECO:0000256" key="2">
    <source>
        <dbReference type="ARBA" id="ARBA00006432"/>
    </source>
</evidence>
<dbReference type="GO" id="GO:0031177">
    <property type="term" value="F:phosphopantetheine binding"/>
    <property type="evidence" value="ECO:0007669"/>
    <property type="project" value="InterPro"/>
</dbReference>
<keyword evidence="3" id="KW-0596">Phosphopantetheine</keyword>
<dbReference type="InterPro" id="IPR006162">
    <property type="entry name" value="Ppantetheine_attach_site"/>
</dbReference>
<dbReference type="CDD" id="cd17643">
    <property type="entry name" value="A_NRPS_Cytc1-like"/>
    <property type="match status" value="1"/>
</dbReference>
<dbReference type="Gene3D" id="3.40.50.980">
    <property type="match status" value="6"/>
</dbReference>
<dbReference type="FunFam" id="3.30.559.10:FF:000012">
    <property type="entry name" value="Non-ribosomal peptide synthetase"/>
    <property type="match status" value="2"/>
</dbReference>
<keyword evidence="8" id="KW-1185">Reference proteome</keyword>
<evidence type="ECO:0000256" key="3">
    <source>
        <dbReference type="ARBA" id="ARBA00022450"/>
    </source>
</evidence>
<dbReference type="Gene3D" id="1.10.1200.10">
    <property type="entry name" value="ACP-like"/>
    <property type="match status" value="3"/>
</dbReference>
<feature type="domain" description="Carrier" evidence="6">
    <location>
        <begin position="1017"/>
        <end position="1091"/>
    </location>
</feature>
<dbReference type="Gene3D" id="3.30.300.30">
    <property type="match status" value="3"/>
</dbReference>
<sequence length="3728" mass="419357">MPGLAQRIATLSPEKRKLFLKNIAEKRENTASYPVLMRRKNDDLAPLSFAQQRLWFLEQLEPGLSTYTIPLALRLHGAFNVSALEQTLREIVRRHESLRTRFVSRAGVAYQQIDPIESFVFSIVPVEQEEQVQSLLEQEAQQPFDLEQGPLFRACLLLLSDREAVLLLTLHHSIADGWSMGVLTHELGQLYPAFVAGQPSPLPELPLQYADYALWQRQWLQGEVLDVQLDYWKKQLGGAEPLALPTDRARPAIQTHRGASQRIELSGELSQALKLFSQREGCTLFMTLLAAWQVLLSHYSGQDDISVGTPIANRTQAQLEDLIGFFINTLVLRSDLSGNPDFREVLRRVKEVSLGAYAHQDIPFEQLVDVVQPERDRSRSPLFQVLFVLQNLPEKQQTWTDIRIEAIEIEHKTAKFDLSLAASEAPQGLIFDLEYNTDLFDAETIERLLGHWQRLLSVLITQPEIPVQELTFLSSQERQQLLFDWNEPQQQFPVVDTLVQRFEQQARMHPQAIAVSDEQQSLTYAQLNARANQLAHALRRQGVEPNQLVGLSMDRSVQLLVGLLGILKASGAYLPLDPMYPTERLHFMLADAGVERIVTEPAHTRLFAARPDLQLFLLDPSEQCFVDESIQNLENRNTPQDLAYVIYTSGSTGKPKGVCIPHANVQRLFAGTEHWFSFDARDVWTLFHSYAFDFSVWEIWGALLYGGKLVVVSYETSRTPSAFYQLLLDEQVTILNQTPSAFEQLQQAEALFADSSTKTPGALRAVIFGGEALELGRLRPWLQRHGDEHPQLINMYGITETTVHVTYRRIRWEDMEQGRGSVIGRAIPDLQLYVLNRWLQPVPIGVAGQLYVGGAGLAAGYLQREELTAQRFIRSPFSHGDQRLYQTGDLVRYRSNGELEYLGRIDQQVKIRGFRIELGEIEDRLLKLAGIRACTVQVSSDAQGDKRLVGYIVQEEEGAWETGSLRQQLRTDLPDYMVPSLFISLPELPLTANGKLDRNALPAPESSLAQLALEYVAPRTPLEMRLAAIWSAVLQHEKVGIHANFFTLGGDSIRSIQIVAKAKEQEIYFTLQQLFQYQTIAELAAQLQTSQTQLPLQESVLPFALISEKDRLKLPEDVEDAYPLALMQAGMLYHSQLNSANGMYHDITSYHLEAVFHPAYFQQAIQLLAMQHPVLRTSFDITNYSEFLQLVHKNVQVPFSIHDITAMTELEQREALLHWIEEDKLQVLNLAEAPLIRITVHLRSENSFQFSLTCHHAILDGWSVASFVTEVFKVYLDLLQGKKDLPVAPLTHSHHDFVALERLQLSAPAEHVYWQEMLANYSVTPLPIWSSVEPDEEDVPQFTVTISAEMGRDLRKLAQRLTVPYKSVLLAAHLFVLTMLSGQHDVITGYVSNGRPETMDSERILGLFLNTLPLRVHLGGGSWRELIQAVFQQEKELLAHRWYPLAEIQRRYGGTALFNVIFNYTHFHIYKDLLSSPGASEVKVLGQHGFERNNFALSTNVMVDPISDQVRLSLQSNGETFTTPHLQRIAGYYVQVLAAIAHNAMDAYQSQNVLPDQEQEWLLRRWNATTQPYARDKSIHQLFEEQVERTPDAPAIHFADKQFTYREANQLANVLAHQLLASGVGPGMLVGHCMERSAEMLVALLGILKTGAAYVPIDPEYPQDRVAYMLEDSQVQVIVSQPWLVASLPAHQAQIVCLEDLPVDMIVSNPDIQFSPQQPAYVIYTSGSTGKPKGTILPHQSVVNFFESIARRPGMSAEDRILAVTSLSFDIAVLELLLPLTLGAQVFIVSRAVATNGTDLVHWLEKTRPTLLQATPATWRLLLASGWSGEEQTSNAPGLKMLCGGEVLPQEIVQPLLERGASLWNMYGPTETTIWSTLAQVVSEQQILIGQPIANTQIYILNAWFAPTPVGVAGELYIAGDGLAWGYLHRADLTAERFLPDPFSAIPGARMYRTGDLAHWNVDGKLACLGRTDRQVKLRGHRIELGEIETVLAQHPDVQSCAVIVYEIGAGNQQLVGYVVPVSGANPTQSELRLYLLAVLPEYMVPNICVLLEALPLTPNGKVDRKNLPAPVALPESQKGPLVAPRNSFEELILTFWREILGYPQISIDDNFFEIGGHSLLVNQLIARLRSTFHVQISMRSIFQAATIQEQAVVIQELLQTEQDLLVPPLLPLSRDESIPLSFAQQRLWLLEQLVEESSAYTMPLALKVRGNLDVTALEQSLQRIVVRHETLRTVFLDRDGVPVQVILPVSPVHLRHQDLRGLDAVACEAELECLIQHELQQPFSLAHGPLLRACLFWLAGNEYVLVMAMHHIIWDGWSMGIFVRELTTLYKAEHEKSDAHLPHLPVQYADYASWQRNWLQGKHLNMQLAYWKMQLAGADVLQLPCDHPRPAQQTQNGNILLRQMPAELATHLKQLSQQEGVTLFMLLLAAFQTLLSRYSGQDDISVGTPIANRDQVELEHLIGFFVNTLVLRSDLSGNPTFSELLRRVRETTLNAYMYKDVPFEKVVEAVQPERDPSRSPLFQVLFSLQSGTQTNRVIEVLDDLSISPLEVSGQTARFDISLILADTEEGLSCAIEYNTDLFEQATIERLFTHWQTLLASVVSNPTQHLSELTLLSEREREQIVCTWNDTDRPYTPACWHHLFELQVARTPQQDALVFGEQSLSYQQLDQRANQLAHYLLQRGIQRGDRVGVCMERSFEMVVSILAILKAGAAYVTLDPAYPFQRLDYMVEDAQIQLILSQQSLANQLSFRQAQLVYLDMLAPRLAQEKGSSPDVEVGASDLAYIIYTSGSTGKPKGVLVPHYGLANLVETQQQAFALTPADRILQFASISFDASVWDIVGALCTGATLCLAQADELLSLHTLIALIGRQRISMVTLAPSMLAQLNPEDVPGLSRIVVVGEACSEELMRRWVEPAKRRFYNAYGPTESTICATIMECTPQLQGRPPIGRPIPRFQIYLLDSSLQPVPVGVAGELHIAGIGLAWGYLDKPELTATKFIPDHFSAKPGARLYRSGDLARYLPDGTIEFLGRIDHQVKLRGLRIELGEIEDVLNLHDAVRECLVLVREDRPGHQSLVAYLVGPSLLPTVVAELREMVRECLPEYMLPSAFILLDAFPVTPNGKIDRNALPAPETLDRATEQSLVAPRSALEIQLLDHWRAILGRTHIGIHDNFFELGGHSLLATQLLTRLHKAGMELSLRSIFTATTIAEQATLLERQLHGNQSMHQAALTVVARNQHIPLSFAQQRLWFLDQLHPGDASQNIPLFLQLEGMLDQEALSWSVQEIIRRHESLRTTFQTIEGEAVQCIAPPDENFVLPYLDFSVMERDQQEQAVKELLSQEAGRAFIIAQDRLLRTLLVKVQPQKYLFLLIMHHIITDGWSIGIFSSELQALYQARVQRQPSPLSEPVLHYADFAVWQRQWLQGDACTEHLNYWKQRLNGAQALEYPVDHPRPEVSSHRGANYTFTLSEQITRSLKALSQQEAATIFMTLLAAFKCVLARKTGVDDIVVGTDIANRTHQETEGMIGFFVNLLALRTDLSGEPSFRQVLARVRENVLGAFTYQDLPYDVLVDRLHLKRSYDRTPLINLLFVLQNISAAPAIIPQEQQESLRISSLPNEVTSSKFDFAVFMAETVEGGMSGSITYSTDLFDAVSMQNLIVAFEHFLQAVLAQPDRKIYEVPLPLSAEMNRTDATGNALQVLHVDNGVRKQERRSANLRKLGSIKGNRTKLTNH</sequence>
<dbReference type="Pfam" id="PF13193">
    <property type="entry name" value="AMP-binding_C"/>
    <property type="match status" value="3"/>
</dbReference>
<dbReference type="FunFam" id="2.30.38.10:FF:000001">
    <property type="entry name" value="Non-ribosomal peptide synthetase PvdI"/>
    <property type="match status" value="2"/>
</dbReference>
<dbReference type="InterPro" id="IPR025110">
    <property type="entry name" value="AMP-bd_C"/>
</dbReference>
<dbReference type="Proteomes" id="UP000322530">
    <property type="component" value="Unassembled WGS sequence"/>
</dbReference>
<dbReference type="FunFam" id="3.30.300.30:FF:000010">
    <property type="entry name" value="Enterobactin synthetase component F"/>
    <property type="match status" value="3"/>
</dbReference>
<dbReference type="PROSITE" id="PS00012">
    <property type="entry name" value="PHOSPHOPANTETHEINE"/>
    <property type="match status" value="3"/>
</dbReference>
<dbReference type="CDD" id="cd19531">
    <property type="entry name" value="LCL_NRPS-like"/>
    <property type="match status" value="3"/>
</dbReference>
<dbReference type="SUPFAM" id="SSF52777">
    <property type="entry name" value="CoA-dependent acyltransferases"/>
    <property type="match status" value="8"/>
</dbReference>
<dbReference type="PANTHER" id="PTHR45527:SF1">
    <property type="entry name" value="FATTY ACID SYNTHASE"/>
    <property type="match status" value="1"/>
</dbReference>
<comment type="caution">
    <text evidence="7">The sequence shown here is derived from an EMBL/GenBank/DDBJ whole genome shotgun (WGS) entry which is preliminary data.</text>
</comment>
<accession>A0A5A5T7U2</accession>
<dbReference type="GO" id="GO:0008610">
    <property type="term" value="P:lipid biosynthetic process"/>
    <property type="evidence" value="ECO:0007669"/>
    <property type="project" value="UniProtKB-ARBA"/>
</dbReference>
<dbReference type="SUPFAM" id="SSF47336">
    <property type="entry name" value="ACP-like"/>
    <property type="match status" value="3"/>
</dbReference>
<dbReference type="InterPro" id="IPR020845">
    <property type="entry name" value="AMP-binding_CS"/>
</dbReference>
<dbReference type="InterPro" id="IPR045851">
    <property type="entry name" value="AMP-bd_C_sf"/>
</dbReference>
<dbReference type="Gene3D" id="3.30.559.10">
    <property type="entry name" value="Chloramphenicol acetyltransferase-like domain"/>
    <property type="match status" value="4"/>
</dbReference>
<proteinExistence type="inferred from homology"/>
<dbReference type="FunFam" id="3.40.50.980:FF:000001">
    <property type="entry name" value="Non-ribosomal peptide synthetase"/>
    <property type="match status" value="3"/>
</dbReference>
<dbReference type="FunFam" id="1.10.1200.10:FF:000005">
    <property type="entry name" value="Nonribosomal peptide synthetase 1"/>
    <property type="match status" value="2"/>
</dbReference>
<reference evidence="7 8" key="1">
    <citation type="submission" date="2019-01" db="EMBL/GenBank/DDBJ databases">
        <title>Draft genome sequence of Dictyobacter sp. Uno17.</title>
        <authorList>
            <person name="Wang C.M."/>
            <person name="Zheng Y."/>
            <person name="Sakai Y."/>
            <person name="Abe K."/>
            <person name="Yokota A."/>
            <person name="Yabe S."/>
        </authorList>
    </citation>
    <scope>NUCLEOTIDE SEQUENCE [LARGE SCALE GENOMIC DNA]</scope>
    <source>
        <strain evidence="7 8">Uno17</strain>
    </source>
</reference>
<feature type="domain" description="Carrier" evidence="6">
    <location>
        <begin position="2084"/>
        <end position="2159"/>
    </location>
</feature>